<evidence type="ECO:0000256" key="2">
    <source>
        <dbReference type="ARBA" id="ARBA00010735"/>
    </source>
</evidence>
<feature type="transmembrane region" description="Helical" evidence="8">
    <location>
        <begin position="205"/>
        <end position="224"/>
    </location>
</feature>
<proteinExistence type="inferred from homology"/>
<keyword evidence="3" id="KW-0813">Transport</keyword>
<keyword evidence="6 8" id="KW-1133">Transmembrane helix</keyword>
<protein>
    <submittedName>
        <fullName evidence="9">Branched-chain amino acid ABC transporter permease</fullName>
    </submittedName>
</protein>
<dbReference type="PANTHER" id="PTHR34979:SF1">
    <property type="entry name" value="INNER MEMBRANE PROTEIN YGAZ"/>
    <property type="match status" value="1"/>
</dbReference>
<dbReference type="GO" id="GO:0005886">
    <property type="term" value="C:plasma membrane"/>
    <property type="evidence" value="ECO:0007669"/>
    <property type="project" value="UniProtKB-SubCell"/>
</dbReference>
<dbReference type="Pfam" id="PF03591">
    <property type="entry name" value="AzlC"/>
    <property type="match status" value="1"/>
</dbReference>
<dbReference type="Proteomes" id="UP000285274">
    <property type="component" value="Unassembled WGS sequence"/>
</dbReference>
<reference evidence="9 10" key="1">
    <citation type="submission" date="2018-08" db="EMBL/GenBank/DDBJ databases">
        <title>A genome reference for cultivated species of the human gut microbiota.</title>
        <authorList>
            <person name="Zou Y."/>
            <person name="Xue W."/>
            <person name="Luo G."/>
        </authorList>
    </citation>
    <scope>NUCLEOTIDE SEQUENCE [LARGE SCALE GENOMIC DNA]</scope>
    <source>
        <strain evidence="9 10">AF22-10AC</strain>
    </source>
</reference>
<comment type="caution">
    <text evidence="9">The sequence shown here is derived from an EMBL/GenBank/DDBJ whole genome shotgun (WGS) entry which is preliminary data.</text>
</comment>
<dbReference type="InterPro" id="IPR011606">
    <property type="entry name" value="Brnchd-chn_aa_trnsp_permease"/>
</dbReference>
<keyword evidence="5 8" id="KW-0812">Transmembrane</keyword>
<evidence type="ECO:0000256" key="3">
    <source>
        <dbReference type="ARBA" id="ARBA00022448"/>
    </source>
</evidence>
<dbReference type="AlphaFoldDB" id="A0A412JAF6"/>
<evidence type="ECO:0000256" key="4">
    <source>
        <dbReference type="ARBA" id="ARBA00022475"/>
    </source>
</evidence>
<feature type="transmembrane region" description="Helical" evidence="8">
    <location>
        <begin position="158"/>
        <end position="176"/>
    </location>
</feature>
<feature type="transmembrane region" description="Helical" evidence="8">
    <location>
        <begin position="129"/>
        <end position="152"/>
    </location>
</feature>
<keyword evidence="4" id="KW-1003">Cell membrane</keyword>
<dbReference type="EMBL" id="QRVM01000002">
    <property type="protein sequence ID" value="RGS49307.1"/>
    <property type="molecule type" value="Genomic_DNA"/>
</dbReference>
<evidence type="ECO:0000256" key="7">
    <source>
        <dbReference type="ARBA" id="ARBA00023136"/>
    </source>
</evidence>
<evidence type="ECO:0000313" key="9">
    <source>
        <dbReference type="EMBL" id="RGS49307.1"/>
    </source>
</evidence>
<evidence type="ECO:0000256" key="8">
    <source>
        <dbReference type="SAM" id="Phobius"/>
    </source>
</evidence>
<name>A0A412JAF6_9FIRM</name>
<dbReference type="GO" id="GO:1903785">
    <property type="term" value="P:L-valine transmembrane transport"/>
    <property type="evidence" value="ECO:0007669"/>
    <property type="project" value="TreeGrafter"/>
</dbReference>
<evidence type="ECO:0000256" key="5">
    <source>
        <dbReference type="ARBA" id="ARBA00022692"/>
    </source>
</evidence>
<comment type="subcellular location">
    <subcellularLocation>
        <location evidence="1">Cell membrane</location>
        <topology evidence="1">Multi-pass membrane protein</topology>
    </subcellularLocation>
</comment>
<accession>A0A412JAF6</accession>
<sequence length="230" mass="25044">MFMKKDFVEGAKAATPIILGYIPVGIAYGMMAKATGLTFFKALSFSLFVYTGAGQMAAVTMLAQNAAYVTIVFTVFILNLRHIIMSTCIMEKMEKTSLPIRLLLSFGITDEVFAMSMTDKKINKLTPSFFAGLALFSYLSWNIGSALGILFSSILPSIVSKSLGVSLYAMFIGLLVPNIKKSIRLLCVVIMTMVVNWGLNQFLSSSLSILISTLGCALIGMCFISKEDLQ</sequence>
<keyword evidence="7 8" id="KW-0472">Membrane</keyword>
<comment type="similarity">
    <text evidence="2">Belongs to the AzlC family.</text>
</comment>
<feature type="transmembrane region" description="Helical" evidence="8">
    <location>
        <begin position="183"/>
        <end position="199"/>
    </location>
</feature>
<feature type="transmembrane region" description="Helical" evidence="8">
    <location>
        <begin position="13"/>
        <end position="30"/>
    </location>
</feature>
<gene>
    <name evidence="9" type="ORF">DWX92_01080</name>
</gene>
<evidence type="ECO:0000313" key="10">
    <source>
        <dbReference type="Proteomes" id="UP000285274"/>
    </source>
</evidence>
<evidence type="ECO:0000256" key="6">
    <source>
        <dbReference type="ARBA" id="ARBA00022989"/>
    </source>
</evidence>
<dbReference type="PANTHER" id="PTHR34979">
    <property type="entry name" value="INNER MEMBRANE PROTEIN YGAZ"/>
    <property type="match status" value="1"/>
</dbReference>
<organism evidence="9 10">
    <name type="scientific">Holdemanella biformis</name>
    <dbReference type="NCBI Taxonomy" id="1735"/>
    <lineage>
        <taxon>Bacteria</taxon>
        <taxon>Bacillati</taxon>
        <taxon>Bacillota</taxon>
        <taxon>Erysipelotrichia</taxon>
        <taxon>Erysipelotrichales</taxon>
        <taxon>Erysipelotrichaceae</taxon>
        <taxon>Holdemanella</taxon>
    </lineage>
</organism>
<feature type="transmembrane region" description="Helical" evidence="8">
    <location>
        <begin position="66"/>
        <end position="84"/>
    </location>
</feature>
<evidence type="ECO:0000256" key="1">
    <source>
        <dbReference type="ARBA" id="ARBA00004651"/>
    </source>
</evidence>